<comment type="caution">
    <text evidence="6">The sequence shown here is derived from an EMBL/GenBank/DDBJ whole genome shotgun (WGS) entry which is preliminary data.</text>
</comment>
<keyword evidence="3" id="KW-0630">Potassium</keyword>
<feature type="transmembrane region" description="Helical" evidence="5">
    <location>
        <begin position="32"/>
        <end position="52"/>
    </location>
</feature>
<dbReference type="PANTHER" id="PTHR32468:SF103">
    <property type="entry name" value="CATION_H(+) ANTIPORTER 16"/>
    <property type="match status" value="1"/>
</dbReference>
<keyword evidence="1" id="KW-0813">Transport</keyword>
<evidence type="ECO:0000256" key="4">
    <source>
        <dbReference type="ARBA" id="ARBA00023065"/>
    </source>
</evidence>
<reference evidence="6" key="1">
    <citation type="submission" date="2019-12" db="EMBL/GenBank/DDBJ databases">
        <title>Genome sequencing and annotation of Brassica cretica.</title>
        <authorList>
            <person name="Studholme D.J."/>
            <person name="Sarris P.F."/>
        </authorList>
    </citation>
    <scope>NUCLEOTIDE SEQUENCE</scope>
    <source>
        <strain evidence="6">PFS-001/15</strain>
        <tissue evidence="6">Leaf</tissue>
    </source>
</reference>
<gene>
    <name evidence="6" type="ORF">F2Q68_00019483</name>
</gene>
<proteinExistence type="predicted"/>
<dbReference type="Proteomes" id="UP000712281">
    <property type="component" value="Unassembled WGS sequence"/>
</dbReference>
<dbReference type="InterPro" id="IPR050794">
    <property type="entry name" value="CPA2_transporter"/>
</dbReference>
<dbReference type="GO" id="GO:0006813">
    <property type="term" value="P:potassium ion transport"/>
    <property type="evidence" value="ECO:0007669"/>
    <property type="project" value="UniProtKB-KW"/>
</dbReference>
<keyword evidence="2" id="KW-0633">Potassium transport</keyword>
<evidence type="ECO:0000313" key="6">
    <source>
        <dbReference type="EMBL" id="KAF2535414.1"/>
    </source>
</evidence>
<feature type="transmembrane region" description="Helical" evidence="5">
    <location>
        <begin position="73"/>
        <end position="91"/>
    </location>
</feature>
<evidence type="ECO:0000256" key="5">
    <source>
        <dbReference type="SAM" id="Phobius"/>
    </source>
</evidence>
<keyword evidence="4" id="KW-0406">Ion transport</keyword>
<protein>
    <submittedName>
        <fullName evidence="6">Uncharacterized protein</fullName>
    </submittedName>
</protein>
<dbReference type="EMBL" id="QGKW02002228">
    <property type="protein sequence ID" value="KAF2535414.1"/>
    <property type="molecule type" value="Genomic_DNA"/>
</dbReference>
<evidence type="ECO:0000256" key="2">
    <source>
        <dbReference type="ARBA" id="ARBA00022538"/>
    </source>
</evidence>
<dbReference type="GO" id="GO:0098662">
    <property type="term" value="P:inorganic cation transmembrane transport"/>
    <property type="evidence" value="ECO:0007669"/>
    <property type="project" value="TreeGrafter"/>
</dbReference>
<evidence type="ECO:0000313" key="7">
    <source>
        <dbReference type="Proteomes" id="UP000712281"/>
    </source>
</evidence>
<dbReference type="GO" id="GO:0012505">
    <property type="term" value="C:endomembrane system"/>
    <property type="evidence" value="ECO:0007669"/>
    <property type="project" value="TreeGrafter"/>
</dbReference>
<keyword evidence="5" id="KW-1133">Transmembrane helix</keyword>
<keyword evidence="5" id="KW-0472">Membrane</keyword>
<dbReference type="AlphaFoldDB" id="A0A8S9FQN6"/>
<dbReference type="GO" id="GO:0006885">
    <property type="term" value="P:regulation of pH"/>
    <property type="evidence" value="ECO:0007669"/>
    <property type="project" value="TreeGrafter"/>
</dbReference>
<organism evidence="6 7">
    <name type="scientific">Brassica cretica</name>
    <name type="common">Mustard</name>
    <dbReference type="NCBI Taxonomy" id="69181"/>
    <lineage>
        <taxon>Eukaryota</taxon>
        <taxon>Viridiplantae</taxon>
        <taxon>Streptophyta</taxon>
        <taxon>Embryophyta</taxon>
        <taxon>Tracheophyta</taxon>
        <taxon>Spermatophyta</taxon>
        <taxon>Magnoliopsida</taxon>
        <taxon>eudicotyledons</taxon>
        <taxon>Gunneridae</taxon>
        <taxon>Pentapetalae</taxon>
        <taxon>rosids</taxon>
        <taxon>malvids</taxon>
        <taxon>Brassicales</taxon>
        <taxon>Brassicaceae</taxon>
        <taxon>Brassiceae</taxon>
        <taxon>Brassica</taxon>
    </lineage>
</organism>
<accession>A0A8S9FQN6</accession>
<sequence length="92" mass="10237">MATLVNGTSPETVEMMKATSNGVFQGDSPLDFALPLVILQICLVVAVTRSLAFLLRPMRQPRVVAEIIRADHGYIQFFVVSFVQFLLLLELE</sequence>
<evidence type="ECO:0000256" key="3">
    <source>
        <dbReference type="ARBA" id="ARBA00022958"/>
    </source>
</evidence>
<name>A0A8S9FQN6_BRACR</name>
<keyword evidence="5" id="KW-0812">Transmembrane</keyword>
<dbReference type="PANTHER" id="PTHR32468">
    <property type="entry name" value="CATION/H + ANTIPORTER"/>
    <property type="match status" value="1"/>
</dbReference>
<evidence type="ECO:0000256" key="1">
    <source>
        <dbReference type="ARBA" id="ARBA00022448"/>
    </source>
</evidence>